<keyword evidence="8 11" id="KW-0694">RNA-binding</keyword>
<feature type="binding site" evidence="11">
    <location>
        <position position="575"/>
    </location>
    <ligand>
        <name>Zn(2+)</name>
        <dbReference type="ChEBI" id="CHEBI:29105"/>
    </ligand>
</feature>
<dbReference type="Gene3D" id="3.30.54.20">
    <property type="match status" value="1"/>
</dbReference>
<dbReference type="InterPro" id="IPR009000">
    <property type="entry name" value="Transl_B-barrel_sf"/>
</dbReference>
<dbReference type="SUPFAM" id="SSF50447">
    <property type="entry name" value="Translation proteins"/>
    <property type="match status" value="1"/>
</dbReference>
<comment type="subcellular location">
    <subcellularLocation>
        <location evidence="11">Cytoplasm</location>
    </subcellularLocation>
</comment>
<proteinExistence type="inferred from homology"/>
<dbReference type="Proteomes" id="UP000234857">
    <property type="component" value="Unassembled WGS sequence"/>
</dbReference>
<dbReference type="InterPro" id="IPR018162">
    <property type="entry name" value="Ala-tRNA-ligase_IIc_anticod-bd"/>
</dbReference>
<keyword evidence="3 11" id="KW-0436">Ligase</keyword>
<dbReference type="InterPro" id="IPR002318">
    <property type="entry name" value="Ala-tRNA-lgiase_IIc"/>
</dbReference>
<dbReference type="InterPro" id="IPR018164">
    <property type="entry name" value="Ala-tRNA-synth_IIc_N"/>
</dbReference>
<dbReference type="PANTHER" id="PTHR11777:SF9">
    <property type="entry name" value="ALANINE--TRNA LIGASE, CYTOPLASMIC"/>
    <property type="match status" value="1"/>
</dbReference>
<dbReference type="PANTHER" id="PTHR11777">
    <property type="entry name" value="ALANYL-TRNA SYNTHETASE"/>
    <property type="match status" value="1"/>
</dbReference>
<evidence type="ECO:0000256" key="8">
    <source>
        <dbReference type="ARBA" id="ARBA00022884"/>
    </source>
</evidence>
<dbReference type="GO" id="GO:0000049">
    <property type="term" value="F:tRNA binding"/>
    <property type="evidence" value="ECO:0007669"/>
    <property type="project" value="UniProtKB-KW"/>
</dbReference>
<dbReference type="Gene3D" id="2.40.30.130">
    <property type="match status" value="1"/>
</dbReference>
<dbReference type="SUPFAM" id="SSF55186">
    <property type="entry name" value="ThrRS/AlaRS common domain"/>
    <property type="match status" value="1"/>
</dbReference>
<organism evidence="13 14">
    <name type="scientific">Muiribacterium halophilum</name>
    <dbReference type="NCBI Taxonomy" id="2053465"/>
    <lineage>
        <taxon>Bacteria</taxon>
        <taxon>Candidatus Muiribacteriota</taxon>
        <taxon>Candidatus Muiribacteriia</taxon>
        <taxon>Candidatus Muiribacteriales</taxon>
        <taxon>Candidatus Muiribacteriaceae</taxon>
        <taxon>Candidatus Muiribacterium</taxon>
    </lineage>
</organism>
<comment type="catalytic activity">
    <reaction evidence="11">
        <text>tRNA(Ala) + L-alanine + ATP = L-alanyl-tRNA(Ala) + AMP + diphosphate</text>
        <dbReference type="Rhea" id="RHEA:12540"/>
        <dbReference type="Rhea" id="RHEA-COMP:9657"/>
        <dbReference type="Rhea" id="RHEA-COMP:9923"/>
        <dbReference type="ChEBI" id="CHEBI:30616"/>
        <dbReference type="ChEBI" id="CHEBI:33019"/>
        <dbReference type="ChEBI" id="CHEBI:57972"/>
        <dbReference type="ChEBI" id="CHEBI:78442"/>
        <dbReference type="ChEBI" id="CHEBI:78497"/>
        <dbReference type="ChEBI" id="CHEBI:456215"/>
        <dbReference type="EC" id="6.1.1.7"/>
    </reaction>
</comment>
<dbReference type="Pfam" id="PF07973">
    <property type="entry name" value="tRNA_SAD"/>
    <property type="match status" value="1"/>
</dbReference>
<keyword evidence="4 11" id="KW-0479">Metal-binding</keyword>
<dbReference type="FunFam" id="3.30.54.20:FF:000001">
    <property type="entry name" value="Alanine--tRNA ligase"/>
    <property type="match status" value="1"/>
</dbReference>
<keyword evidence="2 11" id="KW-0820">tRNA-binding</keyword>
<dbReference type="PROSITE" id="PS50860">
    <property type="entry name" value="AA_TRNA_LIGASE_II_ALA"/>
    <property type="match status" value="1"/>
</dbReference>
<dbReference type="AlphaFoldDB" id="A0A2N5ZB74"/>
<evidence type="ECO:0000313" key="13">
    <source>
        <dbReference type="EMBL" id="PLX15932.1"/>
    </source>
</evidence>
<evidence type="ECO:0000256" key="7">
    <source>
        <dbReference type="ARBA" id="ARBA00022840"/>
    </source>
</evidence>
<evidence type="ECO:0000256" key="10">
    <source>
        <dbReference type="ARBA" id="ARBA00023146"/>
    </source>
</evidence>
<sequence>MYHYHHRKKLHLFSGGIYIKAAEIRKKFLDFFINKGHKLVPSSSLVPAEDPTLLFTNAGMNQFKDVFEGKEKREYSCATSSQKCVRAGGKHNDLDNVGYTTRHHTFFEMLGNFSFSEYFKKEAIEYAWEFLTKIMNIPEERLYVTVFREDDEAFDIWNKHMGIAKERIYRFDEKDNFWAMGPTGPCGPNSEIFYDFGEEYSCGENTCDVGCECDRYVEIWNLVFMQFERSESGEMKPLPKPGIDTGMGLERISAVMQHVHSNYDIDIFKEIIENISQITGKKYTHDDGSVECVPFKVISDHLRSACFLISDGVMPSNEGRGYVLRRIIRRAVRYGDKLGMDSPFIYLLVPILSAKMGEAYPQLVEKEQFISKVLQKEEELFFSTLTQGLKILDDMLDRHKEEKKDVFSGKDAFVLYDTYGFPVDLTGIILKEKRMTLDMNEYEEAMKEQRDRSRQNWKGNSLKLAAEEYHKLLDELGEVEFTGYKNIADESEVIYVNDDSFITRKTPFYGESGGQVGDKGKVLFSGGDNLEIVDTQKPVPGLIVHFTDRKVPFEKGEKVKLIVDEERRNAIRRHHSATHLLHLVLRKNLGAHAEQSGSYVSEERLRFDFKNMEALSYDLLRKLEKEVNQEILKNLPVDMGEYSIDDARKLGAMALFGEKYGERVRVVQMTESKELCGGTHVDKTGDIGLFKIVSESSIASGVRRIEAVCGLAALDYVNDHIKVLDHLEQDFKVKYNELPARTHKLREDIKRLKKEIDDIRLNSSVSAGESKEYDVNGIKVKMLIKKDLTGNIIRESSDRLIEGQENAVAIVLSEVNGKVMMVVKATKDATKKVHAGNLLSTIAEKLDARGGGKPTMAQGGGGNPEKIDVLTQELPKILEEKIV</sequence>
<dbReference type="Gene3D" id="3.10.310.40">
    <property type="match status" value="1"/>
</dbReference>
<dbReference type="SUPFAM" id="SSF101353">
    <property type="entry name" value="Putative anticodon-binding domain of alanyl-tRNA synthetase (AlaRS)"/>
    <property type="match status" value="1"/>
</dbReference>
<accession>A0A2N5ZB74</accession>
<dbReference type="PRINTS" id="PR00980">
    <property type="entry name" value="TRNASYNTHALA"/>
</dbReference>
<dbReference type="InterPro" id="IPR018165">
    <property type="entry name" value="Ala-tRNA-synth_IIc_core"/>
</dbReference>
<dbReference type="Gene3D" id="6.10.250.550">
    <property type="match status" value="1"/>
</dbReference>
<dbReference type="InterPro" id="IPR023033">
    <property type="entry name" value="Ala_tRNA_ligase_euk/bac"/>
</dbReference>
<dbReference type="NCBIfam" id="TIGR00344">
    <property type="entry name" value="alaS"/>
    <property type="match status" value="1"/>
</dbReference>
<keyword evidence="10 11" id="KW-0030">Aminoacyl-tRNA synthetase</keyword>
<dbReference type="InterPro" id="IPR018163">
    <property type="entry name" value="Thr/Ala-tRNA-synth_IIc_edit"/>
</dbReference>
<comment type="cofactor">
    <cofactor evidence="11">
        <name>Zn(2+)</name>
        <dbReference type="ChEBI" id="CHEBI:29105"/>
    </cofactor>
    <text evidence="11">Binds 1 zinc ion per subunit.</text>
</comment>
<comment type="caution">
    <text evidence="13">The sequence shown here is derived from an EMBL/GenBank/DDBJ whole genome shotgun (WGS) entry which is preliminary data.</text>
</comment>
<dbReference type="SUPFAM" id="SSF55681">
    <property type="entry name" value="Class II aaRS and biotin synthetases"/>
    <property type="match status" value="1"/>
</dbReference>
<dbReference type="EMBL" id="PKTG01000125">
    <property type="protein sequence ID" value="PLX15932.1"/>
    <property type="molecule type" value="Genomic_DNA"/>
</dbReference>
<dbReference type="FunFam" id="3.10.310.40:FF:000001">
    <property type="entry name" value="Alanine--tRNA ligase"/>
    <property type="match status" value="1"/>
</dbReference>
<dbReference type="FunFam" id="3.30.980.10:FF:000004">
    <property type="entry name" value="Alanine--tRNA ligase, cytoplasmic"/>
    <property type="match status" value="1"/>
</dbReference>
<comment type="function">
    <text evidence="11">Catalyzes the attachment of alanine to tRNA(Ala) in a two-step reaction: alanine is first activated by ATP to form Ala-AMP and then transferred to the acceptor end of tRNA(Ala). Also edits incorrectly charged Ser-tRNA(Ala) and Gly-tRNA(Ala) via its editing domain.</text>
</comment>
<feature type="binding site" evidence="11">
    <location>
        <position position="676"/>
    </location>
    <ligand>
        <name>Zn(2+)</name>
        <dbReference type="ChEBI" id="CHEBI:29105"/>
    </ligand>
</feature>
<dbReference type="Gene3D" id="3.30.980.10">
    <property type="entry name" value="Threonyl-trna Synthetase, Chain A, domain 2"/>
    <property type="match status" value="1"/>
</dbReference>
<name>A0A2N5ZB74_MUIH1</name>
<comment type="domain">
    <text evidence="11">Consists of three domains; the N-terminal catalytic domain, the editing domain and the C-terminal C-Ala domain. The editing domain removes incorrectly charged amino acids, while the C-Ala domain, along with tRNA(Ala), serves as a bridge to cooperatively bring together the editing and aminoacylation centers thus stimulating deacylation of misacylated tRNAs.</text>
</comment>
<dbReference type="GO" id="GO:0005524">
    <property type="term" value="F:ATP binding"/>
    <property type="evidence" value="ECO:0007669"/>
    <property type="project" value="UniProtKB-UniRule"/>
</dbReference>
<dbReference type="Gene3D" id="3.30.930.10">
    <property type="entry name" value="Bira Bifunctional Protein, Domain 2"/>
    <property type="match status" value="1"/>
</dbReference>
<reference evidence="13 14" key="1">
    <citation type="submission" date="2017-11" db="EMBL/GenBank/DDBJ databases">
        <title>Genome-resolved metagenomics identifies genetic mobility, metabolic interactions, and unexpected diversity in perchlorate-reducing communities.</title>
        <authorList>
            <person name="Barnum T.P."/>
            <person name="Figueroa I.A."/>
            <person name="Carlstrom C.I."/>
            <person name="Lucas L.N."/>
            <person name="Engelbrektson A.L."/>
            <person name="Coates J.D."/>
        </authorList>
    </citation>
    <scope>NUCLEOTIDE SEQUENCE [LARGE SCALE GENOMIC DNA]</scope>
    <source>
        <strain evidence="13">BM706</strain>
    </source>
</reference>
<dbReference type="SMART" id="SM00863">
    <property type="entry name" value="tRNA_SAD"/>
    <property type="match status" value="1"/>
</dbReference>
<feature type="binding site" evidence="11">
    <location>
        <position position="680"/>
    </location>
    <ligand>
        <name>Zn(2+)</name>
        <dbReference type="ChEBI" id="CHEBI:29105"/>
    </ligand>
</feature>
<keyword evidence="6 11" id="KW-0862">Zinc</keyword>
<dbReference type="InterPro" id="IPR012947">
    <property type="entry name" value="tRNA_SAD"/>
</dbReference>
<dbReference type="EC" id="6.1.1.7" evidence="11"/>
<comment type="similarity">
    <text evidence="1 11">Belongs to the class-II aminoacyl-tRNA synthetase family.</text>
</comment>
<dbReference type="CDD" id="cd00673">
    <property type="entry name" value="AlaRS_core"/>
    <property type="match status" value="1"/>
</dbReference>
<protein>
    <recommendedName>
        <fullName evidence="11">Alanine--tRNA ligase</fullName>
        <ecNumber evidence="11">6.1.1.7</ecNumber>
    </recommendedName>
    <alternativeName>
        <fullName evidence="11">Alanyl-tRNA synthetase</fullName>
        <shortName evidence="11">AlaRS</shortName>
    </alternativeName>
</protein>
<evidence type="ECO:0000256" key="2">
    <source>
        <dbReference type="ARBA" id="ARBA00022555"/>
    </source>
</evidence>
<keyword evidence="9 11" id="KW-0648">Protein biosynthesis</keyword>
<feature type="binding site" evidence="11">
    <location>
        <position position="579"/>
    </location>
    <ligand>
        <name>Zn(2+)</name>
        <dbReference type="ChEBI" id="CHEBI:29105"/>
    </ligand>
</feature>
<keyword evidence="11" id="KW-0963">Cytoplasm</keyword>
<evidence type="ECO:0000256" key="11">
    <source>
        <dbReference type="HAMAP-Rule" id="MF_00036"/>
    </source>
</evidence>
<evidence type="ECO:0000256" key="1">
    <source>
        <dbReference type="ARBA" id="ARBA00008226"/>
    </source>
</evidence>
<dbReference type="Pfam" id="PF01411">
    <property type="entry name" value="tRNA-synt_2c"/>
    <property type="match status" value="1"/>
</dbReference>
<dbReference type="GO" id="GO:0004813">
    <property type="term" value="F:alanine-tRNA ligase activity"/>
    <property type="evidence" value="ECO:0007669"/>
    <property type="project" value="UniProtKB-UniRule"/>
</dbReference>
<dbReference type="GO" id="GO:0008270">
    <property type="term" value="F:zinc ion binding"/>
    <property type="evidence" value="ECO:0007669"/>
    <property type="project" value="UniProtKB-UniRule"/>
</dbReference>
<evidence type="ECO:0000313" key="14">
    <source>
        <dbReference type="Proteomes" id="UP000234857"/>
    </source>
</evidence>
<evidence type="ECO:0000259" key="12">
    <source>
        <dbReference type="PROSITE" id="PS50860"/>
    </source>
</evidence>
<dbReference type="InterPro" id="IPR003156">
    <property type="entry name" value="DHHA1_dom"/>
</dbReference>
<keyword evidence="5 11" id="KW-0547">Nucleotide-binding</keyword>
<dbReference type="InterPro" id="IPR045864">
    <property type="entry name" value="aa-tRNA-synth_II/BPL/LPL"/>
</dbReference>
<dbReference type="HAMAP" id="MF_00036_B">
    <property type="entry name" value="Ala_tRNA_synth_B"/>
    <property type="match status" value="1"/>
</dbReference>
<dbReference type="GO" id="GO:0005829">
    <property type="term" value="C:cytosol"/>
    <property type="evidence" value="ECO:0007669"/>
    <property type="project" value="TreeGrafter"/>
</dbReference>
<evidence type="ECO:0000256" key="6">
    <source>
        <dbReference type="ARBA" id="ARBA00022833"/>
    </source>
</evidence>
<gene>
    <name evidence="11" type="primary">alaS</name>
    <name evidence="13" type="ORF">C0601_11780</name>
</gene>
<evidence type="ECO:0000256" key="5">
    <source>
        <dbReference type="ARBA" id="ARBA00022741"/>
    </source>
</evidence>
<dbReference type="InterPro" id="IPR050058">
    <property type="entry name" value="Ala-tRNA_ligase"/>
</dbReference>
<dbReference type="Pfam" id="PF02272">
    <property type="entry name" value="DHHA1"/>
    <property type="match status" value="1"/>
</dbReference>
<feature type="domain" description="Alanyl-transfer RNA synthetases family profile" evidence="12">
    <location>
        <begin position="19"/>
        <end position="719"/>
    </location>
</feature>
<dbReference type="GO" id="GO:0006419">
    <property type="term" value="P:alanyl-tRNA aminoacylation"/>
    <property type="evidence" value="ECO:0007669"/>
    <property type="project" value="UniProtKB-UniRule"/>
</dbReference>
<evidence type="ECO:0000256" key="4">
    <source>
        <dbReference type="ARBA" id="ARBA00022723"/>
    </source>
</evidence>
<dbReference type="GO" id="GO:0002161">
    <property type="term" value="F:aminoacyl-tRNA deacylase activity"/>
    <property type="evidence" value="ECO:0007669"/>
    <property type="project" value="TreeGrafter"/>
</dbReference>
<keyword evidence="7 11" id="KW-0067">ATP-binding</keyword>
<evidence type="ECO:0000256" key="9">
    <source>
        <dbReference type="ARBA" id="ARBA00022917"/>
    </source>
</evidence>
<dbReference type="FunFam" id="3.30.930.10:FF:000004">
    <property type="entry name" value="Alanine--tRNA ligase"/>
    <property type="match status" value="1"/>
</dbReference>
<evidence type="ECO:0000256" key="3">
    <source>
        <dbReference type="ARBA" id="ARBA00022598"/>
    </source>
</evidence>